<reference evidence="1 2" key="1">
    <citation type="journal article" date="2020" name="Microb. Ecol.">
        <title>Ecogenomics of the Marine Benthic Filamentous Cyanobacterium Adonisia.</title>
        <authorList>
            <person name="Walter J.M."/>
            <person name="Coutinho F.H."/>
            <person name="Leomil L."/>
            <person name="Hargreaves P.I."/>
            <person name="Campeao M.E."/>
            <person name="Vieira V.V."/>
            <person name="Silva B.S."/>
            <person name="Fistarol G.O."/>
            <person name="Salomon P.S."/>
            <person name="Sawabe T."/>
            <person name="Mino S."/>
            <person name="Hosokawa M."/>
            <person name="Miyashita H."/>
            <person name="Maruyama F."/>
            <person name="van Verk M.C."/>
            <person name="Dutilh B.E."/>
            <person name="Thompson C.C."/>
            <person name="Thompson F.L."/>
        </authorList>
    </citation>
    <scope>NUCLEOTIDE SEQUENCE [LARGE SCALE GENOMIC DNA]</scope>
    <source>
        <strain evidence="1 2">CCMR0081</strain>
    </source>
</reference>
<dbReference type="AlphaFoldDB" id="A0A6M0RX71"/>
<organism evidence="1 2">
    <name type="scientific">Adonisia turfae CCMR0081</name>
    <dbReference type="NCBI Taxonomy" id="2292702"/>
    <lineage>
        <taxon>Bacteria</taxon>
        <taxon>Bacillati</taxon>
        <taxon>Cyanobacteriota</taxon>
        <taxon>Adonisia</taxon>
        <taxon>Adonisia turfae</taxon>
    </lineage>
</organism>
<sequence>MTPEDAQALTQEVQAQKEQIETLWQEQETLTHEAYGRAQILEKTVDDVRLTKPFSTMKF</sequence>
<dbReference type="EMBL" id="QXHD01000004">
    <property type="protein sequence ID" value="NEZ60848.1"/>
    <property type="molecule type" value="Genomic_DNA"/>
</dbReference>
<dbReference type="Proteomes" id="UP000481033">
    <property type="component" value="Unassembled WGS sequence"/>
</dbReference>
<protein>
    <submittedName>
        <fullName evidence="1">Uncharacterized protein</fullName>
    </submittedName>
</protein>
<comment type="caution">
    <text evidence="1">The sequence shown here is derived from an EMBL/GenBank/DDBJ whole genome shotgun (WGS) entry which is preliminary data.</text>
</comment>
<keyword evidence="2" id="KW-1185">Reference proteome</keyword>
<gene>
    <name evidence="1" type="ORF">DXZ20_35475</name>
</gene>
<dbReference type="RefSeq" id="WP_163671206.1">
    <property type="nucleotide sequence ID" value="NZ_QXHD01000004.1"/>
</dbReference>
<proteinExistence type="predicted"/>
<evidence type="ECO:0000313" key="1">
    <source>
        <dbReference type="EMBL" id="NEZ60848.1"/>
    </source>
</evidence>
<evidence type="ECO:0000313" key="2">
    <source>
        <dbReference type="Proteomes" id="UP000481033"/>
    </source>
</evidence>
<accession>A0A6M0RX71</accession>
<name>A0A6M0RX71_9CYAN</name>